<keyword evidence="10" id="KW-1185">Reference proteome</keyword>
<dbReference type="GO" id="GO:0032481">
    <property type="term" value="P:positive regulation of type I interferon production"/>
    <property type="evidence" value="ECO:0007669"/>
    <property type="project" value="TreeGrafter"/>
</dbReference>
<evidence type="ECO:0000256" key="1">
    <source>
        <dbReference type="ARBA" id="ARBA00004496"/>
    </source>
</evidence>
<feature type="compositionally biased region" description="Basic and acidic residues" evidence="7">
    <location>
        <begin position="114"/>
        <end position="145"/>
    </location>
</feature>
<dbReference type="Gene3D" id="3.40.50.10140">
    <property type="entry name" value="Toll/interleukin-1 receptor homology (TIR) domain"/>
    <property type="match status" value="1"/>
</dbReference>
<sequence length="440" mass="48457">MLKTDLNSEFPDEPRTLCSDVLSCGIPICEPSHLSSASLASYPLQISESPTRGFLTKGDISQSKMSGQQELCMNTNLPQVNVSRKSFPSDASDLPPSTDHAGSASNTVANARGGGKEERLVSKEEPDGRAKQPEHKRLPATEDLRVSPPPPTDLSSEPSYVASFHEENKPPCSRASDTASSPPPELVAPPLVASSEALSSLTFYSFVVLHVPEDQEEAGRVCAILNNLKIGEGTTFCEGFETAGVSPLRCLEDAVENSAYIVLLLTSGFLSKWGQFQANAVLMNSIEDVNKRDTVIPFVSKFKAPAGKIPLAIKSLTHLDENVKFFPKHVKQTFKKEKIERQRARWQREQDSRALERQLEDTRDLAEHLQQQQRLGIDLSDLLSRLPPHLIPPTTVIQISNSSYVQIGDQNLMNVQQDTNVPQMGMAGERDQECDQENQR</sequence>
<dbReference type="SUPFAM" id="SSF52200">
    <property type="entry name" value="Toll/Interleukin receptor TIR domain"/>
    <property type="match status" value="1"/>
</dbReference>
<dbReference type="GO" id="GO:0043123">
    <property type="term" value="P:positive regulation of canonical NF-kappaB signal transduction"/>
    <property type="evidence" value="ECO:0007669"/>
    <property type="project" value="TreeGrafter"/>
</dbReference>
<dbReference type="GO" id="GO:0045087">
    <property type="term" value="P:innate immune response"/>
    <property type="evidence" value="ECO:0007669"/>
    <property type="project" value="UniProtKB-KW"/>
</dbReference>
<dbReference type="PANTHER" id="PTHR47230:SF1">
    <property type="entry name" value="TIR DOMAIN-CONTAINING ADAPTER MOLECULE 1"/>
    <property type="match status" value="1"/>
</dbReference>
<dbReference type="EMBL" id="WNTK01000007">
    <property type="protein sequence ID" value="KAG9480698.1"/>
    <property type="molecule type" value="Genomic_DNA"/>
</dbReference>
<evidence type="ECO:0000256" key="3">
    <source>
        <dbReference type="ARBA" id="ARBA00022553"/>
    </source>
</evidence>
<dbReference type="OrthoDB" id="9906976at2759"/>
<evidence type="ECO:0000256" key="4">
    <source>
        <dbReference type="ARBA" id="ARBA00022588"/>
    </source>
</evidence>
<gene>
    <name evidence="9" type="ORF">GDO78_012255</name>
</gene>
<evidence type="ECO:0000313" key="10">
    <source>
        <dbReference type="Proteomes" id="UP000770717"/>
    </source>
</evidence>
<keyword evidence="5" id="KW-0391">Immunity</keyword>
<dbReference type="GO" id="GO:0035666">
    <property type="term" value="P:TRIF-dependent toll-like receptor signaling pathway"/>
    <property type="evidence" value="ECO:0007669"/>
    <property type="project" value="InterPro"/>
</dbReference>
<dbReference type="InterPro" id="IPR046946">
    <property type="entry name" value="TCAM1/2"/>
</dbReference>
<organism evidence="9 10">
    <name type="scientific">Eleutherodactylus coqui</name>
    <name type="common">Puerto Rican coqui</name>
    <dbReference type="NCBI Taxonomy" id="57060"/>
    <lineage>
        <taxon>Eukaryota</taxon>
        <taxon>Metazoa</taxon>
        <taxon>Chordata</taxon>
        <taxon>Craniata</taxon>
        <taxon>Vertebrata</taxon>
        <taxon>Euteleostomi</taxon>
        <taxon>Amphibia</taxon>
        <taxon>Batrachia</taxon>
        <taxon>Anura</taxon>
        <taxon>Neobatrachia</taxon>
        <taxon>Hyloidea</taxon>
        <taxon>Eleutherodactylidae</taxon>
        <taxon>Eleutherodactylinae</taxon>
        <taxon>Eleutherodactylus</taxon>
        <taxon>Eleutherodactylus</taxon>
    </lineage>
</organism>
<evidence type="ECO:0000313" key="9">
    <source>
        <dbReference type="EMBL" id="KAG9480698.1"/>
    </source>
</evidence>
<comment type="subcellular location">
    <subcellularLocation>
        <location evidence="1">Cytoplasm</location>
    </subcellularLocation>
</comment>
<feature type="region of interest" description="Disordered" evidence="7">
    <location>
        <begin position="421"/>
        <end position="440"/>
    </location>
</feature>
<protein>
    <recommendedName>
        <fullName evidence="8">TIR domain-containing protein</fullName>
    </recommendedName>
</protein>
<dbReference type="GO" id="GO:0006954">
    <property type="term" value="P:inflammatory response"/>
    <property type="evidence" value="ECO:0007669"/>
    <property type="project" value="UniProtKB-KW"/>
</dbReference>
<evidence type="ECO:0000256" key="2">
    <source>
        <dbReference type="ARBA" id="ARBA00022490"/>
    </source>
</evidence>
<dbReference type="PANTHER" id="PTHR47230">
    <property type="entry name" value="TIR DOMAIN-CONTAINING ADAPTER MOLECULE 1"/>
    <property type="match status" value="1"/>
</dbReference>
<keyword evidence="4" id="KW-0399">Innate immunity</keyword>
<feature type="region of interest" description="Disordered" evidence="7">
    <location>
        <begin position="82"/>
        <end position="187"/>
    </location>
</feature>
<keyword evidence="2" id="KW-0963">Cytoplasm</keyword>
<reference evidence="9" key="1">
    <citation type="thesis" date="2020" institute="ProQuest LLC" country="789 East Eisenhower Parkway, Ann Arbor, MI, USA">
        <title>Comparative Genomics and Chromosome Evolution.</title>
        <authorList>
            <person name="Mudd A.B."/>
        </authorList>
    </citation>
    <scope>NUCLEOTIDE SEQUENCE</scope>
    <source>
        <strain evidence="9">HN-11 Male</strain>
        <tissue evidence="9">Kidney and liver</tissue>
    </source>
</reference>
<evidence type="ECO:0000256" key="6">
    <source>
        <dbReference type="ARBA" id="ARBA00023198"/>
    </source>
</evidence>
<evidence type="ECO:0000259" key="8">
    <source>
        <dbReference type="PROSITE" id="PS50104"/>
    </source>
</evidence>
<keyword evidence="6" id="KW-0395">Inflammatory response</keyword>
<feature type="domain" description="TIR" evidence="8">
    <location>
        <begin position="202"/>
        <end position="359"/>
    </location>
</feature>
<dbReference type="InterPro" id="IPR000157">
    <property type="entry name" value="TIR_dom"/>
</dbReference>
<dbReference type="PROSITE" id="PS50104">
    <property type="entry name" value="TIR"/>
    <property type="match status" value="1"/>
</dbReference>
<dbReference type="AlphaFoldDB" id="A0A8J6F2C6"/>
<comment type="caution">
    <text evidence="9">The sequence shown here is derived from an EMBL/GenBank/DDBJ whole genome shotgun (WGS) entry which is preliminary data.</text>
</comment>
<dbReference type="InterPro" id="IPR035897">
    <property type="entry name" value="Toll_tir_struct_dom_sf"/>
</dbReference>
<evidence type="ECO:0000256" key="7">
    <source>
        <dbReference type="SAM" id="MobiDB-lite"/>
    </source>
</evidence>
<dbReference type="GO" id="GO:0035591">
    <property type="term" value="F:signaling adaptor activity"/>
    <property type="evidence" value="ECO:0007669"/>
    <property type="project" value="TreeGrafter"/>
</dbReference>
<keyword evidence="3" id="KW-0597">Phosphoprotein</keyword>
<dbReference type="Proteomes" id="UP000770717">
    <property type="component" value="Unassembled WGS sequence"/>
</dbReference>
<evidence type="ECO:0000256" key="5">
    <source>
        <dbReference type="ARBA" id="ARBA00022859"/>
    </source>
</evidence>
<name>A0A8J6F2C6_ELECQ</name>
<proteinExistence type="predicted"/>
<accession>A0A8J6F2C6</accession>
<dbReference type="GO" id="GO:0005768">
    <property type="term" value="C:endosome"/>
    <property type="evidence" value="ECO:0007669"/>
    <property type="project" value="TreeGrafter"/>
</dbReference>
<feature type="compositionally biased region" description="Basic and acidic residues" evidence="7">
    <location>
        <begin position="428"/>
        <end position="440"/>
    </location>
</feature>